<dbReference type="RefSeq" id="WP_212724142.1">
    <property type="nucleotide sequence ID" value="NZ_CP071250.1"/>
</dbReference>
<dbReference type="PANTHER" id="PTHR43110:SF1">
    <property type="entry name" value="THIOL PEROXIDASE"/>
    <property type="match status" value="1"/>
</dbReference>
<evidence type="ECO:0000256" key="1">
    <source>
        <dbReference type="ARBA" id="ARBA00022559"/>
    </source>
</evidence>
<comment type="subunit">
    <text evidence="6">Homodimer.</text>
</comment>
<dbReference type="InterPro" id="IPR013766">
    <property type="entry name" value="Thioredoxin_domain"/>
</dbReference>
<dbReference type="AlphaFoldDB" id="A0A9Q9FFB6"/>
<comment type="catalytic activity">
    <reaction evidence="6">
        <text>a hydroperoxide + [thioredoxin]-dithiol = an alcohol + [thioredoxin]-disulfide + H2O</text>
        <dbReference type="Rhea" id="RHEA:62620"/>
        <dbReference type="Rhea" id="RHEA-COMP:10698"/>
        <dbReference type="Rhea" id="RHEA-COMP:10700"/>
        <dbReference type="ChEBI" id="CHEBI:15377"/>
        <dbReference type="ChEBI" id="CHEBI:29950"/>
        <dbReference type="ChEBI" id="CHEBI:30879"/>
        <dbReference type="ChEBI" id="CHEBI:35924"/>
        <dbReference type="ChEBI" id="CHEBI:50058"/>
        <dbReference type="EC" id="1.11.1.24"/>
    </reaction>
</comment>
<dbReference type="HAMAP" id="MF_00269">
    <property type="entry name" value="Tpx"/>
    <property type="match status" value="1"/>
</dbReference>
<evidence type="ECO:0000256" key="6">
    <source>
        <dbReference type="HAMAP-Rule" id="MF_00269"/>
    </source>
</evidence>
<name>A0A9Q9FFB6_9FIRM</name>
<keyword evidence="4 6" id="KW-1015">Disulfide bond</keyword>
<dbReference type="NCBIfam" id="NF001808">
    <property type="entry name" value="PRK00522.1"/>
    <property type="match status" value="1"/>
</dbReference>
<dbReference type="GO" id="GO:0008379">
    <property type="term" value="F:thioredoxin peroxidase activity"/>
    <property type="evidence" value="ECO:0007669"/>
    <property type="project" value="UniProtKB-UniRule"/>
</dbReference>
<dbReference type="EMBL" id="CP071250">
    <property type="protein sequence ID" value="UUF08412.1"/>
    <property type="molecule type" value="Genomic_DNA"/>
</dbReference>
<dbReference type="InterPro" id="IPR050455">
    <property type="entry name" value="Tpx_Peroxidase_subfamily"/>
</dbReference>
<dbReference type="SUPFAM" id="SSF52833">
    <property type="entry name" value="Thioredoxin-like"/>
    <property type="match status" value="1"/>
</dbReference>
<gene>
    <name evidence="6 8" type="primary">tpx</name>
    <name evidence="8" type="ORF">J0J70_12725</name>
</gene>
<sequence length="161" mass="17763">MQVTFKGNPVTLEGTVIKAGNPAPTFTAIDNNLKPISSDLFTGKKVYVSVPSIDTDVCDTEVRRFNQEAANLEGVKVYTISMDLPFAQARWCGAAGIENVQTLSDYKDHDFGAKFGTYIKELGLLARAVFVVDEHNTVTYVEYCKEISQEPDYEAVLNALK</sequence>
<accession>A0A9Q9FFB6</accession>
<evidence type="ECO:0000256" key="3">
    <source>
        <dbReference type="ARBA" id="ARBA00023002"/>
    </source>
</evidence>
<dbReference type="InterPro" id="IPR013740">
    <property type="entry name" value="Redoxin"/>
</dbReference>
<feature type="domain" description="Thioredoxin" evidence="7">
    <location>
        <begin position="17"/>
        <end position="161"/>
    </location>
</feature>
<dbReference type="PROSITE" id="PS51352">
    <property type="entry name" value="THIOREDOXIN_2"/>
    <property type="match status" value="1"/>
</dbReference>
<keyword evidence="5 6" id="KW-0676">Redox-active center</keyword>
<keyword evidence="3 6" id="KW-0560">Oxidoreductase</keyword>
<dbReference type="CDD" id="cd03014">
    <property type="entry name" value="PRX_Atyp2cys"/>
    <property type="match status" value="1"/>
</dbReference>
<proteinExistence type="inferred from homology"/>
<evidence type="ECO:0000313" key="8">
    <source>
        <dbReference type="EMBL" id="UUF08412.1"/>
    </source>
</evidence>
<comment type="function">
    <text evidence="6">Thiol-specific peroxidase that catalyzes the reduction of hydrogen peroxide and organic hydroperoxides to water and alcohols, respectively. Plays a role in cell protection against oxidative stress by detoxifying peroxides.</text>
</comment>
<dbReference type="InterPro" id="IPR036249">
    <property type="entry name" value="Thioredoxin-like_sf"/>
</dbReference>
<dbReference type="PANTHER" id="PTHR43110">
    <property type="entry name" value="THIOL PEROXIDASE"/>
    <property type="match status" value="1"/>
</dbReference>
<dbReference type="InterPro" id="IPR002065">
    <property type="entry name" value="TPX"/>
</dbReference>
<comment type="similarity">
    <text evidence="6">Belongs to the peroxiredoxin family. Tpx subfamily.</text>
</comment>
<organism evidence="8 9">
    <name type="scientific">Turicibacter bilis</name>
    <dbReference type="NCBI Taxonomy" id="2735723"/>
    <lineage>
        <taxon>Bacteria</taxon>
        <taxon>Bacillati</taxon>
        <taxon>Bacillota</taxon>
        <taxon>Erysipelotrichia</taxon>
        <taxon>Erysipelotrichales</taxon>
        <taxon>Turicibacteraceae</taxon>
        <taxon>Turicibacter</taxon>
    </lineage>
</organism>
<dbReference type="EC" id="1.11.1.24" evidence="6"/>
<keyword evidence="1 6" id="KW-0575">Peroxidase</keyword>
<keyword evidence="2 6" id="KW-0049">Antioxidant</keyword>
<feature type="disulfide bond" description="Redox-active" evidence="6">
    <location>
        <begin position="58"/>
        <end position="92"/>
    </location>
</feature>
<evidence type="ECO:0000256" key="2">
    <source>
        <dbReference type="ARBA" id="ARBA00022862"/>
    </source>
</evidence>
<feature type="active site" description="Cysteine sulfenic acid (-SOH) intermediate" evidence="6">
    <location>
        <position position="58"/>
    </location>
</feature>
<reference evidence="8" key="1">
    <citation type="submission" date="2021-03" db="EMBL/GenBank/DDBJ databases">
        <title>Comparative Genomics and Metabolomics in the genus Turicibacter.</title>
        <authorList>
            <person name="Maki J."/>
            <person name="Looft T."/>
        </authorList>
    </citation>
    <scope>NUCLEOTIDE SEQUENCE</scope>
    <source>
        <strain evidence="8">ISU324</strain>
    </source>
</reference>
<dbReference type="InterPro" id="IPR018219">
    <property type="entry name" value="Tpx_CS"/>
</dbReference>
<evidence type="ECO:0000313" key="9">
    <source>
        <dbReference type="Proteomes" id="UP001058072"/>
    </source>
</evidence>
<comment type="miscellaneous">
    <text evidence="6">The active site is a conserved redox-active cysteine residue, the peroxidatic cysteine (C(P)), which makes the nucleophilic attack on the peroxide substrate. The peroxide oxidizes the C(P)-SH to cysteine sulfenic acid (C(P)-SOH), which then reacts with another cysteine residue, the resolving cysteine (C(R)), to form a disulfide bridge. The disulfide is subsequently reduced by an appropriate electron donor to complete the catalytic cycle. In this atypical 2-Cys peroxiredoxin, C(R) is present in the same subunit to form an intramolecular disulfide. The disulfide is subsequently reduced by thioredoxin.</text>
</comment>
<dbReference type="Proteomes" id="UP001058072">
    <property type="component" value="Chromosome"/>
</dbReference>
<dbReference type="Gene3D" id="3.40.30.10">
    <property type="entry name" value="Glutaredoxin"/>
    <property type="match status" value="1"/>
</dbReference>
<evidence type="ECO:0000256" key="4">
    <source>
        <dbReference type="ARBA" id="ARBA00023157"/>
    </source>
</evidence>
<evidence type="ECO:0000259" key="7">
    <source>
        <dbReference type="PROSITE" id="PS51352"/>
    </source>
</evidence>
<protein>
    <recommendedName>
        <fullName evidence="6">Thiol peroxidase</fullName>
        <shortName evidence="6">Tpx</shortName>
        <ecNumber evidence="6">1.11.1.24</ecNumber>
    </recommendedName>
    <alternativeName>
        <fullName evidence="6">Peroxiredoxin tpx</fullName>
        <shortName evidence="6">Prx</shortName>
    </alternativeName>
    <alternativeName>
        <fullName evidence="6">Thioredoxin peroxidase</fullName>
    </alternativeName>
    <alternativeName>
        <fullName evidence="6">Thioredoxin-dependent peroxiredoxin</fullName>
    </alternativeName>
</protein>
<evidence type="ECO:0000256" key="5">
    <source>
        <dbReference type="ARBA" id="ARBA00023284"/>
    </source>
</evidence>
<dbReference type="Pfam" id="PF08534">
    <property type="entry name" value="Redoxin"/>
    <property type="match status" value="1"/>
</dbReference>
<dbReference type="PROSITE" id="PS01265">
    <property type="entry name" value="TPX"/>
    <property type="match status" value="1"/>
</dbReference>